<dbReference type="Pfam" id="PF07549">
    <property type="entry name" value="Sec_GG"/>
    <property type="match status" value="2"/>
</dbReference>
<keyword evidence="2 9" id="KW-0813">Transport</keyword>
<dbReference type="Gene3D" id="3.30.70.3400">
    <property type="match status" value="1"/>
</dbReference>
<comment type="function">
    <text evidence="9">Part of the Sec protein translocase complex. Interacts with the SecYEG preprotein conducting channel. SecDF uses the proton motive force (PMF) to complete protein translocation after the ATP-dependent function of SecA.</text>
</comment>
<dbReference type="Pfam" id="PF22599">
    <property type="entry name" value="SecDF_P1_head"/>
    <property type="match status" value="1"/>
</dbReference>
<dbReference type="FunFam" id="1.20.1640.10:FF:000004">
    <property type="entry name" value="Protein translocase subunit SecD"/>
    <property type="match status" value="1"/>
</dbReference>
<dbReference type="GO" id="GO:0043952">
    <property type="term" value="P:protein transport by the Sec complex"/>
    <property type="evidence" value="ECO:0007669"/>
    <property type="project" value="UniProtKB-UniRule"/>
</dbReference>
<comment type="similarity">
    <text evidence="9">Belongs to the SecD/SecF family. SecD subfamily.</text>
</comment>
<gene>
    <name evidence="9" type="primary">secD</name>
    <name evidence="10" type="synonym">secF</name>
</gene>
<feature type="domain" description="Protein export membrane protein SecD/SecF C-terminal" evidence="11">
    <location>
        <begin position="266"/>
        <end position="432"/>
    </location>
</feature>
<keyword evidence="4 9" id="KW-0812">Transmembrane</keyword>
<dbReference type="InterPro" id="IPR022645">
    <property type="entry name" value="SecD/SecF_bac"/>
</dbReference>
<evidence type="ECO:0000259" key="11">
    <source>
        <dbReference type="Pfam" id="PF02355"/>
    </source>
</evidence>
<comment type="subcellular location">
    <subcellularLocation>
        <location evidence="1 9">Cell membrane</location>
        <topology evidence="1 9">Multi-pass membrane protein</topology>
    </subcellularLocation>
</comment>
<feature type="transmembrane region" description="Helical" evidence="9">
    <location>
        <begin position="461"/>
        <end position="479"/>
    </location>
</feature>
<name>H9BWN4_9BACT</name>
<keyword evidence="6 9" id="KW-1133">Transmembrane helix</keyword>
<dbReference type="PANTHER" id="PTHR30081">
    <property type="entry name" value="PROTEIN-EXPORT MEMBRANE PROTEIN SEC"/>
    <property type="match status" value="1"/>
</dbReference>
<feature type="transmembrane region" description="Helical" evidence="9">
    <location>
        <begin position="681"/>
        <end position="699"/>
    </location>
</feature>
<dbReference type="InterPro" id="IPR005791">
    <property type="entry name" value="SecD"/>
</dbReference>
<dbReference type="HAMAP" id="MF_01464_B">
    <property type="entry name" value="SecF_B"/>
    <property type="match status" value="1"/>
</dbReference>
<dbReference type="NCBIfam" id="TIGR00916">
    <property type="entry name" value="2A0604s01"/>
    <property type="match status" value="2"/>
</dbReference>
<feature type="transmembrane region" description="Helical" evidence="9">
    <location>
        <begin position="629"/>
        <end position="650"/>
    </location>
</feature>
<dbReference type="InterPro" id="IPR005665">
    <property type="entry name" value="SecF_bac"/>
</dbReference>
<sequence>MDKYYKWKATGIVLLIAFALWQLFPIQKKVKLGLDLKGGMHLLMRVDIEKIPEDGRDDAVDRALEVIRNRIDQFGVSEPVIQKQGKDYIVIQLPGVTDRKRALDIIGKTAHLEFKLVATDEGLLDAALEGDVPEGYELKILKSRDRQEPLLLEKEAVLTGDRLVNATVTFDQTGFGQPVVSLEFDREGARKFTKVTQEAVRKLKQDGIARRLAIVLDGELRSAPRMQVVISDGRAQVEGNFQYQDASDLALVLRAGTLPAPVILEEDRIVGPSLGRDSIERGAWASIISGVLISLFMMGYYLLPGIVASIALFLMLLFTIGGLAAFGAILTLPGIAGLVLNIGMAVDANVLIFERIREEIKTGKPVKSAVSVGYNKALSAILDANVTTFITALLLFYFGSGPVKGFAITLSIGIVASMISALVVTRLIFDFLNKKSGGMNFHMLNFIKETPKFNFMGRRPLTYGVSAILIVGGLTAFFMRGASNYGVDFAGGVLQQVRFQSEVPLADIRRTFARAGLAKVNMQNFGEAGKHEVLFRSAVADPVVIEETLSSLVGEGGYEILRSETVGPAAGAAIRNKAIKAFTFASIAIILYMTWRFGMFYGFCAVLAVFHDVLVCMGFLSLFGREFTLPVVSALMAVMGYSLNDTIVVFDRVRENKKIIKKTSFAELVNTSLNQTLSRTLLTSMTTLMVAVVLFLFGGGVINDFAFTLIIGVIAGTYSTIFIASAVLVDWHHD</sequence>
<evidence type="ECO:0000259" key="12">
    <source>
        <dbReference type="Pfam" id="PF21760"/>
    </source>
</evidence>
<dbReference type="PANTHER" id="PTHR30081:SF1">
    <property type="entry name" value="PROTEIN TRANSLOCASE SUBUNIT SECD"/>
    <property type="match status" value="1"/>
</dbReference>
<dbReference type="NCBIfam" id="TIGR01129">
    <property type="entry name" value="secD"/>
    <property type="match status" value="1"/>
</dbReference>
<evidence type="ECO:0000256" key="2">
    <source>
        <dbReference type="ARBA" id="ARBA00022448"/>
    </source>
</evidence>
<dbReference type="InterPro" id="IPR055344">
    <property type="entry name" value="SecD_SecF_C_bact"/>
</dbReference>
<keyword evidence="3 9" id="KW-1003">Cell membrane</keyword>
<evidence type="ECO:0000256" key="5">
    <source>
        <dbReference type="ARBA" id="ARBA00022927"/>
    </source>
</evidence>
<evidence type="ECO:0000313" key="14">
    <source>
        <dbReference type="EMBL" id="AFD03206.1"/>
    </source>
</evidence>
<dbReference type="EMBL" id="JQ085818">
    <property type="protein sequence ID" value="AFD03206.1"/>
    <property type="molecule type" value="Genomic_DNA"/>
</dbReference>
<evidence type="ECO:0000256" key="1">
    <source>
        <dbReference type="ARBA" id="ARBA00004651"/>
    </source>
</evidence>
<feature type="domain" description="Protein export membrane protein SecD/SecF C-terminal" evidence="11">
    <location>
        <begin position="557"/>
        <end position="733"/>
    </location>
</feature>
<dbReference type="HAMAP" id="MF_01463_B">
    <property type="entry name" value="SecD_B"/>
    <property type="match status" value="1"/>
</dbReference>
<accession>H9BWN4</accession>
<dbReference type="InterPro" id="IPR048631">
    <property type="entry name" value="SecD_1st"/>
</dbReference>
<feature type="transmembrane region" description="Helical" evidence="9">
    <location>
        <begin position="377"/>
        <end position="399"/>
    </location>
</feature>
<evidence type="ECO:0000256" key="6">
    <source>
        <dbReference type="ARBA" id="ARBA00022989"/>
    </source>
</evidence>
<dbReference type="InterPro" id="IPR022813">
    <property type="entry name" value="SecD/SecF_arch_bac"/>
</dbReference>
<dbReference type="GO" id="GO:0015450">
    <property type="term" value="F:protein-transporting ATPase activity"/>
    <property type="evidence" value="ECO:0007669"/>
    <property type="project" value="InterPro"/>
</dbReference>
<comment type="subunit">
    <text evidence="10">Forms a complex with SecD. Part of the essential Sec protein translocation apparatus which comprises SecA, SecYEG and auxiliary proteins SecDF. Other proteins may also be involved.</text>
</comment>
<evidence type="ECO:0000256" key="7">
    <source>
        <dbReference type="ARBA" id="ARBA00023010"/>
    </source>
</evidence>
<dbReference type="InterPro" id="IPR022646">
    <property type="entry name" value="SecD/SecF_CS"/>
</dbReference>
<dbReference type="GO" id="GO:0006605">
    <property type="term" value="P:protein targeting"/>
    <property type="evidence" value="ECO:0007669"/>
    <property type="project" value="UniProtKB-UniRule"/>
</dbReference>
<comment type="similarity">
    <text evidence="10">Belongs to the SecD/SecF family. SecF subfamily.</text>
</comment>
<dbReference type="GO" id="GO:0065002">
    <property type="term" value="P:intracellular protein transmembrane transport"/>
    <property type="evidence" value="ECO:0007669"/>
    <property type="project" value="UniProtKB-UniRule"/>
</dbReference>
<dbReference type="NCBIfam" id="TIGR00966">
    <property type="entry name" value="transloc_SecF"/>
    <property type="match status" value="1"/>
</dbReference>
<dbReference type="Gene3D" id="3.30.1360.200">
    <property type="match status" value="1"/>
</dbReference>
<feature type="transmembrane region" description="Helical" evidence="9">
    <location>
        <begin position="310"/>
        <end position="329"/>
    </location>
</feature>
<keyword evidence="5 9" id="KW-0653">Protein transport</keyword>
<evidence type="ECO:0000256" key="3">
    <source>
        <dbReference type="ARBA" id="ARBA00022475"/>
    </source>
</evidence>
<feature type="domain" description="Protein translocase subunit SecDF P1" evidence="12">
    <location>
        <begin position="60"/>
        <end position="118"/>
    </location>
</feature>
<feature type="domain" description="SecDF P1 head subdomain" evidence="13">
    <location>
        <begin position="140"/>
        <end position="260"/>
    </location>
</feature>
<evidence type="ECO:0000256" key="8">
    <source>
        <dbReference type="ARBA" id="ARBA00023136"/>
    </source>
</evidence>
<reference evidence="14" key="1">
    <citation type="submission" date="2011-11" db="EMBL/GenBank/DDBJ databases">
        <title>Construction and analysis of a metagenome of deep-sea sediment.</title>
        <authorList>
            <person name="Huo Y.-Y."/>
            <person name="Cheng H."/>
            <person name="Wu M."/>
        </authorList>
    </citation>
    <scope>NUCLEOTIDE SEQUENCE</scope>
</reference>
<dbReference type="Pfam" id="PF21760">
    <property type="entry name" value="SecD_1st"/>
    <property type="match status" value="1"/>
</dbReference>
<comment type="caution">
    <text evidence="9">Lacks conserved residue(s) required for the propagation of feature annotation.</text>
</comment>
<dbReference type="InterPro" id="IPR048634">
    <property type="entry name" value="SecD_SecF_C"/>
</dbReference>
<evidence type="ECO:0000256" key="10">
    <source>
        <dbReference type="HAMAP-Rule" id="MF_01464"/>
    </source>
</evidence>
<comment type="subunit">
    <text evidence="9">Forms a complex with SecF. Part of the essential Sec protein translocation apparatus which comprises SecA, SecYEG and auxiliary proteins SecDF. Other proteins may also be involved.</text>
</comment>
<dbReference type="Gene3D" id="1.20.1640.10">
    <property type="entry name" value="Multidrug efflux transporter AcrB transmembrane domain"/>
    <property type="match status" value="2"/>
</dbReference>
<feature type="transmembrane region" description="Helical" evidence="9">
    <location>
        <begin position="283"/>
        <end position="303"/>
    </location>
</feature>
<evidence type="ECO:0000259" key="13">
    <source>
        <dbReference type="Pfam" id="PF22599"/>
    </source>
</evidence>
<evidence type="ECO:0000256" key="4">
    <source>
        <dbReference type="ARBA" id="ARBA00022692"/>
    </source>
</evidence>
<evidence type="ECO:0000256" key="9">
    <source>
        <dbReference type="HAMAP-Rule" id="MF_01463"/>
    </source>
</evidence>
<keyword evidence="8 9" id="KW-0472">Membrane</keyword>
<dbReference type="GO" id="GO:0005886">
    <property type="term" value="C:plasma membrane"/>
    <property type="evidence" value="ECO:0007669"/>
    <property type="project" value="UniProtKB-SubCell"/>
</dbReference>
<dbReference type="NCBIfam" id="NF009583">
    <property type="entry name" value="PRK13024.1-3"/>
    <property type="match status" value="1"/>
</dbReference>
<protein>
    <recommendedName>
        <fullName evidence="9 10">Multifunctional fusion protein</fullName>
    </recommendedName>
    <domain>
        <recommendedName>
            <fullName evidence="9">Protein translocase subunit SecD</fullName>
        </recommendedName>
    </domain>
    <domain>
        <recommendedName>
            <fullName evidence="10">Protein-export membrane protein SecF</fullName>
        </recommendedName>
    </domain>
</protein>
<feature type="transmembrane region" description="Helical" evidence="9">
    <location>
        <begin position="705"/>
        <end position="729"/>
    </location>
</feature>
<dbReference type="AlphaFoldDB" id="H9BWN4"/>
<keyword evidence="7 9" id="KW-0811">Translocation</keyword>
<dbReference type="SUPFAM" id="SSF82866">
    <property type="entry name" value="Multidrug efflux transporter AcrB transmembrane domain"/>
    <property type="match status" value="2"/>
</dbReference>
<dbReference type="PRINTS" id="PR01755">
    <property type="entry name" value="SECFTRNLCASE"/>
</dbReference>
<proteinExistence type="inferred from homology"/>
<dbReference type="InterPro" id="IPR054384">
    <property type="entry name" value="SecDF_P1_head"/>
</dbReference>
<organism evidence="14">
    <name type="scientific">uncultured bacterium W4-21b</name>
    <dbReference type="NCBI Taxonomy" id="1130993"/>
    <lineage>
        <taxon>Bacteria</taxon>
        <taxon>environmental samples</taxon>
    </lineage>
</organism>
<feature type="transmembrane region" description="Helical" evidence="9">
    <location>
        <begin position="405"/>
        <end position="429"/>
    </location>
</feature>
<dbReference type="Pfam" id="PF02355">
    <property type="entry name" value="SecD_SecF_C"/>
    <property type="match status" value="2"/>
</dbReference>